<organism evidence="1 2">
    <name type="scientific">Caerostris extrusa</name>
    <name type="common">Bark spider</name>
    <name type="synonym">Caerostris bankana</name>
    <dbReference type="NCBI Taxonomy" id="172846"/>
    <lineage>
        <taxon>Eukaryota</taxon>
        <taxon>Metazoa</taxon>
        <taxon>Ecdysozoa</taxon>
        <taxon>Arthropoda</taxon>
        <taxon>Chelicerata</taxon>
        <taxon>Arachnida</taxon>
        <taxon>Araneae</taxon>
        <taxon>Araneomorphae</taxon>
        <taxon>Entelegynae</taxon>
        <taxon>Araneoidea</taxon>
        <taxon>Araneidae</taxon>
        <taxon>Caerostris</taxon>
    </lineage>
</organism>
<dbReference type="Proteomes" id="UP001054945">
    <property type="component" value="Unassembled WGS sequence"/>
</dbReference>
<name>A0AAV4VMQ4_CAEEX</name>
<accession>A0AAV4VMQ4</accession>
<evidence type="ECO:0000313" key="2">
    <source>
        <dbReference type="Proteomes" id="UP001054945"/>
    </source>
</evidence>
<dbReference type="EMBL" id="BPLR01014834">
    <property type="protein sequence ID" value="GIY71612.1"/>
    <property type="molecule type" value="Genomic_DNA"/>
</dbReference>
<evidence type="ECO:0000313" key="1">
    <source>
        <dbReference type="EMBL" id="GIY71612.1"/>
    </source>
</evidence>
<protein>
    <submittedName>
        <fullName evidence="1">Uncharacterized protein</fullName>
    </submittedName>
</protein>
<dbReference type="AlphaFoldDB" id="A0AAV4VMQ4"/>
<sequence>MSEKCSNKLRGEVGHIIRIENYIEPMTGNVRGKLHKSCEREVQVTGPPHPIHQCGINLFKCLPIASPKWVVPFTLPSKLEEPAPKGSYIHPSGGYAGW</sequence>
<gene>
    <name evidence="1" type="ORF">CEXT_483721</name>
</gene>
<comment type="caution">
    <text evidence="1">The sequence shown here is derived from an EMBL/GenBank/DDBJ whole genome shotgun (WGS) entry which is preliminary data.</text>
</comment>
<keyword evidence="2" id="KW-1185">Reference proteome</keyword>
<proteinExistence type="predicted"/>
<reference evidence="1 2" key="1">
    <citation type="submission" date="2021-06" db="EMBL/GenBank/DDBJ databases">
        <title>Caerostris extrusa draft genome.</title>
        <authorList>
            <person name="Kono N."/>
            <person name="Arakawa K."/>
        </authorList>
    </citation>
    <scope>NUCLEOTIDE SEQUENCE [LARGE SCALE GENOMIC DNA]</scope>
</reference>